<evidence type="ECO:0000313" key="20">
    <source>
        <dbReference type="Proteomes" id="UP000197153"/>
    </source>
</evidence>
<dbReference type="PANTHER" id="PTHR23132:SF23">
    <property type="entry name" value="D-ALANINE--D-ALANINE LIGASE B"/>
    <property type="match status" value="1"/>
</dbReference>
<keyword evidence="16" id="KW-0464">Manganese</keyword>
<dbReference type="PROSITE" id="PS00844">
    <property type="entry name" value="DALA_DALA_LIGASE_2"/>
    <property type="match status" value="1"/>
</dbReference>
<keyword evidence="12 14" id="KW-0961">Cell wall biogenesis/degradation</keyword>
<comment type="function">
    <text evidence="2 14">Cell wall formation.</text>
</comment>
<comment type="pathway">
    <text evidence="14">Cell wall biogenesis; peptidoglycan biosynthesis.</text>
</comment>
<dbReference type="HAMAP" id="MF_00047">
    <property type="entry name" value="Dala_Dala_lig"/>
    <property type="match status" value="1"/>
</dbReference>
<feature type="active site" evidence="15">
    <location>
        <position position="282"/>
    </location>
</feature>
<dbReference type="InterPro" id="IPR005905">
    <property type="entry name" value="D_ala_D_ala"/>
</dbReference>
<comment type="catalytic activity">
    <reaction evidence="13 14">
        <text>2 D-alanine + ATP = D-alanyl-D-alanine + ADP + phosphate + H(+)</text>
        <dbReference type="Rhea" id="RHEA:11224"/>
        <dbReference type="ChEBI" id="CHEBI:15378"/>
        <dbReference type="ChEBI" id="CHEBI:30616"/>
        <dbReference type="ChEBI" id="CHEBI:43474"/>
        <dbReference type="ChEBI" id="CHEBI:57416"/>
        <dbReference type="ChEBI" id="CHEBI:57822"/>
        <dbReference type="ChEBI" id="CHEBI:456216"/>
        <dbReference type="EC" id="6.3.2.4"/>
    </reaction>
</comment>
<dbReference type="GO" id="GO:0008716">
    <property type="term" value="F:D-alanine-D-alanine ligase activity"/>
    <property type="evidence" value="ECO:0007669"/>
    <property type="project" value="UniProtKB-UniRule"/>
</dbReference>
<dbReference type="NCBIfam" id="NF002378">
    <property type="entry name" value="PRK01372.1"/>
    <property type="match status" value="1"/>
</dbReference>
<feature type="binding site" evidence="16">
    <location>
        <position position="254"/>
    </location>
    <ligand>
        <name>Mg(2+)</name>
        <dbReference type="ChEBI" id="CHEBI:18420"/>
        <label>1</label>
    </ligand>
</feature>
<dbReference type="PANTHER" id="PTHR23132">
    <property type="entry name" value="D-ALANINE--D-ALANINE LIGASE"/>
    <property type="match status" value="1"/>
</dbReference>
<evidence type="ECO:0000256" key="6">
    <source>
        <dbReference type="ARBA" id="ARBA00022490"/>
    </source>
</evidence>
<comment type="cofactor">
    <cofactor evidence="1">
        <name>Mn(2+)</name>
        <dbReference type="ChEBI" id="CHEBI:29035"/>
    </cofactor>
</comment>
<reference evidence="19 20" key="1">
    <citation type="submission" date="2017-06" db="EMBL/GenBank/DDBJ databases">
        <title>Complete genome sequence of Nitrospirillum amazonense strain CBAmC, an endophytic nitrogen-fixing and plant growth-promoting bacterium, isolated from sugarcane.</title>
        <authorList>
            <person name="Schwab S."/>
            <person name="dos Santos Teixeira K.R."/>
            <person name="Simoes Araujo J.L."/>
            <person name="Soares Vidal M."/>
            <person name="Borges de Freitas H.R."/>
            <person name="Rivello Crivelaro A.L."/>
            <person name="Bueno de Camargo Nunes A."/>
            <person name="dos Santos C.M."/>
            <person name="Palmeira da Silva Rosa D."/>
            <person name="da Silva Padilha D."/>
            <person name="da Silva E."/>
            <person name="Araujo Terra L."/>
            <person name="Soares Mendes V."/>
            <person name="Farinelli L."/>
            <person name="Magalhaes Cruz L."/>
            <person name="Baldani J.I."/>
        </authorList>
    </citation>
    <scope>NUCLEOTIDE SEQUENCE [LARGE SCALE GENOMIC DNA]</scope>
    <source>
        <strain evidence="19 20">CBAmC</strain>
    </source>
</reference>
<feature type="active site" evidence="15">
    <location>
        <position position="19"/>
    </location>
</feature>
<proteinExistence type="inferred from homology"/>
<keyword evidence="10 14" id="KW-0133">Cell shape</keyword>
<dbReference type="NCBIfam" id="TIGR01205">
    <property type="entry name" value="D_ala_D_alaTIGR"/>
    <property type="match status" value="1"/>
</dbReference>
<dbReference type="AlphaFoldDB" id="A0A248JSB0"/>
<evidence type="ECO:0000256" key="8">
    <source>
        <dbReference type="ARBA" id="ARBA00022741"/>
    </source>
</evidence>
<evidence type="ECO:0000256" key="2">
    <source>
        <dbReference type="ARBA" id="ARBA00003921"/>
    </source>
</evidence>
<evidence type="ECO:0000256" key="16">
    <source>
        <dbReference type="PIRSR" id="PIRSR039102-3"/>
    </source>
</evidence>
<dbReference type="PIRSF" id="PIRSF039102">
    <property type="entry name" value="Ddl/VanB"/>
    <property type="match status" value="1"/>
</dbReference>
<evidence type="ECO:0000256" key="1">
    <source>
        <dbReference type="ARBA" id="ARBA00001936"/>
    </source>
</evidence>
<dbReference type="InterPro" id="IPR011127">
    <property type="entry name" value="Dala_Dala_lig_N"/>
</dbReference>
<evidence type="ECO:0000256" key="15">
    <source>
        <dbReference type="PIRSR" id="PIRSR039102-1"/>
    </source>
</evidence>
<comment type="subcellular location">
    <subcellularLocation>
        <location evidence="3 14">Cytoplasm</location>
    </subcellularLocation>
</comment>
<comment type="similarity">
    <text evidence="4 14">Belongs to the D-alanine--D-alanine ligase family.</text>
</comment>
<sequence>MSGHQPKHVTVLMGGWSAEREVSLVSGASIVTALESKGYVVRAVDVQRDLAGLLAALTPKPDVIFNALHGRGGEDGMIQGVLEYLGVPYTHSGVMASAVAMDKAMTKRVLGTVGMPIAQDVIATREAVLAGHVMEPPYVIKPVDEGSSVGVRIVRAGHNGPAIEAEHWVYGDTVMVEKFIPGRELTVGVVGDRALTVTEIVASTEFFDYTAKYTEGHAVHVCPAQIPAEVAEEAKRLALLAHQTLGCSGVSRSDFRWDDGKPGVTGLCFLETNTQPGFTPLSLLPEQAAYVGLSYADLCGWIVEHAACHG</sequence>
<comment type="cofactor">
    <cofactor evidence="16">
        <name>Mg(2+)</name>
        <dbReference type="ChEBI" id="CHEBI:18420"/>
    </cofactor>
    <cofactor evidence="16">
        <name>Mn(2+)</name>
        <dbReference type="ChEBI" id="CHEBI:29035"/>
    </cofactor>
    <text evidence="16">Binds 2 magnesium or manganese ions per subunit.</text>
</comment>
<dbReference type="Pfam" id="PF01820">
    <property type="entry name" value="Dala_Dala_lig_N"/>
    <property type="match status" value="1"/>
</dbReference>
<evidence type="ECO:0000256" key="5">
    <source>
        <dbReference type="ARBA" id="ARBA00012216"/>
    </source>
</evidence>
<keyword evidence="16" id="KW-0460">Magnesium</keyword>
<dbReference type="GO" id="GO:0071555">
    <property type="term" value="P:cell wall organization"/>
    <property type="evidence" value="ECO:0007669"/>
    <property type="project" value="UniProtKB-KW"/>
</dbReference>
<evidence type="ECO:0000259" key="18">
    <source>
        <dbReference type="PROSITE" id="PS50975"/>
    </source>
</evidence>
<dbReference type="InterPro" id="IPR000291">
    <property type="entry name" value="D-Ala_lig_Van_CS"/>
</dbReference>
<evidence type="ECO:0000313" key="19">
    <source>
        <dbReference type="EMBL" id="ASG21124.1"/>
    </source>
</evidence>
<dbReference type="EC" id="6.3.2.4" evidence="5 14"/>
<evidence type="ECO:0000256" key="3">
    <source>
        <dbReference type="ARBA" id="ARBA00004496"/>
    </source>
</evidence>
<dbReference type="PROSITE" id="PS00843">
    <property type="entry name" value="DALA_DALA_LIGASE_1"/>
    <property type="match status" value="1"/>
</dbReference>
<keyword evidence="6 14" id="KW-0963">Cytoplasm</keyword>
<keyword evidence="8 17" id="KW-0547">Nucleotide-binding</keyword>
<feature type="domain" description="ATP-grasp" evidence="18">
    <location>
        <begin position="107"/>
        <end position="304"/>
    </location>
</feature>
<feature type="binding site" evidence="16">
    <location>
        <position position="273"/>
    </location>
    <ligand>
        <name>Mg(2+)</name>
        <dbReference type="ChEBI" id="CHEBI:18420"/>
        <label>2</label>
    </ligand>
</feature>
<dbReference type="GO" id="GO:0005737">
    <property type="term" value="C:cytoplasm"/>
    <property type="evidence" value="ECO:0007669"/>
    <property type="project" value="UniProtKB-SubCell"/>
</dbReference>
<dbReference type="GO" id="GO:0008360">
    <property type="term" value="P:regulation of cell shape"/>
    <property type="evidence" value="ECO:0007669"/>
    <property type="project" value="UniProtKB-KW"/>
</dbReference>
<dbReference type="GO" id="GO:0046872">
    <property type="term" value="F:metal ion binding"/>
    <property type="evidence" value="ECO:0007669"/>
    <property type="project" value="UniProtKB-KW"/>
</dbReference>
<dbReference type="InterPro" id="IPR016185">
    <property type="entry name" value="PreATP-grasp_dom_sf"/>
</dbReference>
<keyword evidence="16" id="KW-0479">Metal-binding</keyword>
<protein>
    <recommendedName>
        <fullName evidence="5 14">D-alanine--D-alanine ligase</fullName>
        <ecNumber evidence="5 14">6.3.2.4</ecNumber>
    </recommendedName>
    <alternativeName>
        <fullName evidence="14">D-Ala-D-Ala ligase</fullName>
    </alternativeName>
    <alternativeName>
        <fullName evidence="14">D-alanylalanine synthetase</fullName>
    </alternativeName>
</protein>
<keyword evidence="7 14" id="KW-0436">Ligase</keyword>
<dbReference type="RefSeq" id="WP_088871866.1">
    <property type="nucleotide sequence ID" value="NZ_CP022110.1"/>
</dbReference>
<dbReference type="Gene3D" id="3.30.1490.20">
    <property type="entry name" value="ATP-grasp fold, A domain"/>
    <property type="match status" value="1"/>
</dbReference>
<dbReference type="InterPro" id="IPR013815">
    <property type="entry name" value="ATP_grasp_subdomain_1"/>
</dbReference>
<feature type="binding site" evidence="16">
    <location>
        <position position="271"/>
    </location>
    <ligand>
        <name>Mg(2+)</name>
        <dbReference type="ChEBI" id="CHEBI:18420"/>
        <label>1</label>
    </ligand>
</feature>
<dbReference type="UniPathway" id="UPA00219"/>
<dbReference type="Gene3D" id="3.40.50.20">
    <property type="match status" value="1"/>
</dbReference>
<keyword evidence="20" id="KW-1185">Reference proteome</keyword>
<accession>A0A248JSB0</accession>
<evidence type="ECO:0000256" key="14">
    <source>
        <dbReference type="HAMAP-Rule" id="MF_00047"/>
    </source>
</evidence>
<evidence type="ECO:0000256" key="4">
    <source>
        <dbReference type="ARBA" id="ARBA00010871"/>
    </source>
</evidence>
<dbReference type="InterPro" id="IPR011761">
    <property type="entry name" value="ATP-grasp"/>
</dbReference>
<organism evidence="19 20">
    <name type="scientific">Nitrospirillum viridazoti CBAmc</name>
    <dbReference type="NCBI Taxonomy" id="1441467"/>
    <lineage>
        <taxon>Bacteria</taxon>
        <taxon>Pseudomonadati</taxon>
        <taxon>Pseudomonadota</taxon>
        <taxon>Alphaproteobacteria</taxon>
        <taxon>Rhodospirillales</taxon>
        <taxon>Azospirillaceae</taxon>
        <taxon>Nitrospirillum</taxon>
        <taxon>Nitrospirillum viridazoti</taxon>
    </lineage>
</organism>
<dbReference type="GO" id="GO:0009252">
    <property type="term" value="P:peptidoglycan biosynthetic process"/>
    <property type="evidence" value="ECO:0007669"/>
    <property type="project" value="UniProtKB-UniRule"/>
</dbReference>
<feature type="binding site" evidence="16">
    <location>
        <position position="271"/>
    </location>
    <ligand>
        <name>Mg(2+)</name>
        <dbReference type="ChEBI" id="CHEBI:18420"/>
        <label>2</label>
    </ligand>
</feature>
<dbReference type="KEGG" id="nao:Y958_10030"/>
<dbReference type="SUPFAM" id="SSF52440">
    <property type="entry name" value="PreATP-grasp domain"/>
    <property type="match status" value="1"/>
</dbReference>
<evidence type="ECO:0000256" key="12">
    <source>
        <dbReference type="ARBA" id="ARBA00023316"/>
    </source>
</evidence>
<dbReference type="Gene3D" id="3.30.470.20">
    <property type="entry name" value="ATP-grasp fold, B domain"/>
    <property type="match status" value="1"/>
</dbReference>
<dbReference type="InterPro" id="IPR011095">
    <property type="entry name" value="Dala_Dala_lig_C"/>
</dbReference>
<feature type="active site" evidence="15">
    <location>
        <position position="147"/>
    </location>
</feature>
<evidence type="ECO:0000256" key="13">
    <source>
        <dbReference type="ARBA" id="ARBA00047614"/>
    </source>
</evidence>
<dbReference type="SUPFAM" id="SSF56059">
    <property type="entry name" value="Glutathione synthetase ATP-binding domain-like"/>
    <property type="match status" value="1"/>
</dbReference>
<name>A0A248JSB0_9PROT</name>
<gene>
    <name evidence="14" type="primary">ddl</name>
    <name evidence="19" type="ORF">Y958_10030</name>
</gene>
<dbReference type="PROSITE" id="PS50975">
    <property type="entry name" value="ATP_GRASP"/>
    <property type="match status" value="1"/>
</dbReference>
<evidence type="ECO:0000256" key="17">
    <source>
        <dbReference type="PROSITE-ProRule" id="PRU00409"/>
    </source>
</evidence>
<evidence type="ECO:0000256" key="11">
    <source>
        <dbReference type="ARBA" id="ARBA00022984"/>
    </source>
</evidence>
<evidence type="ECO:0000256" key="10">
    <source>
        <dbReference type="ARBA" id="ARBA00022960"/>
    </source>
</evidence>
<evidence type="ECO:0000256" key="9">
    <source>
        <dbReference type="ARBA" id="ARBA00022840"/>
    </source>
</evidence>
<dbReference type="Proteomes" id="UP000197153">
    <property type="component" value="Chromosome 1"/>
</dbReference>
<dbReference type="GO" id="GO:0005524">
    <property type="term" value="F:ATP binding"/>
    <property type="evidence" value="ECO:0007669"/>
    <property type="project" value="UniProtKB-UniRule"/>
</dbReference>
<dbReference type="Pfam" id="PF07478">
    <property type="entry name" value="Dala_Dala_lig_C"/>
    <property type="match status" value="1"/>
</dbReference>
<keyword evidence="11 14" id="KW-0573">Peptidoglycan synthesis</keyword>
<evidence type="ECO:0000256" key="7">
    <source>
        <dbReference type="ARBA" id="ARBA00022598"/>
    </source>
</evidence>
<keyword evidence="9 17" id="KW-0067">ATP-binding</keyword>
<dbReference type="EMBL" id="CP022110">
    <property type="protein sequence ID" value="ASG21124.1"/>
    <property type="molecule type" value="Genomic_DNA"/>
</dbReference>